<organism evidence="6 7">
    <name type="scientific">Nocardia stercoris</name>
    <dbReference type="NCBI Taxonomy" id="2483361"/>
    <lineage>
        <taxon>Bacteria</taxon>
        <taxon>Bacillati</taxon>
        <taxon>Actinomycetota</taxon>
        <taxon>Actinomycetes</taxon>
        <taxon>Mycobacteriales</taxon>
        <taxon>Nocardiaceae</taxon>
        <taxon>Nocardia</taxon>
    </lineage>
</organism>
<evidence type="ECO:0000256" key="4">
    <source>
        <dbReference type="ARBA" id="ARBA00023136"/>
    </source>
</evidence>
<sequence>MTIFGGTRRGSGVVPSARAGGRRWLPVTVGYTAALALVSALWAGADPDIQLRTIADTSTNLDNLAHHRFGTLLTSAFVIADNGTALLAVPLLAGLLALSERRFGSRATVSVFLTGHVGATLLVAAGLWSGVRRGWFDADVCYAVDVGVSYGAMAVFGAVAAVVPAVWRAPWTVAWLAVALEGVVRGGDFTNVGHLLSYLLGSVAGLVLARNSPAARSPSWLDLQLLACGAFLASAFLPA</sequence>
<evidence type="ECO:0000256" key="2">
    <source>
        <dbReference type="ARBA" id="ARBA00022692"/>
    </source>
</evidence>
<dbReference type="AlphaFoldDB" id="A0A3M2L579"/>
<feature type="transmembrane region" description="Helical" evidence="5">
    <location>
        <begin position="72"/>
        <end position="97"/>
    </location>
</feature>
<evidence type="ECO:0000256" key="3">
    <source>
        <dbReference type="ARBA" id="ARBA00022989"/>
    </source>
</evidence>
<evidence type="ECO:0000256" key="5">
    <source>
        <dbReference type="SAM" id="Phobius"/>
    </source>
</evidence>
<comment type="subcellular location">
    <subcellularLocation>
        <location evidence="1">Membrane</location>
        <topology evidence="1">Multi-pass membrane protein</topology>
    </subcellularLocation>
</comment>
<feature type="transmembrane region" description="Helical" evidence="5">
    <location>
        <begin position="24"/>
        <end position="43"/>
    </location>
</feature>
<name>A0A3M2L579_9NOCA</name>
<dbReference type="EMBL" id="RFFH01000004">
    <property type="protein sequence ID" value="RMI32544.1"/>
    <property type="molecule type" value="Genomic_DNA"/>
</dbReference>
<dbReference type="InterPro" id="IPR035952">
    <property type="entry name" value="Rhomboid-like_sf"/>
</dbReference>
<keyword evidence="2 5" id="KW-0812">Transmembrane</keyword>
<dbReference type="Gene3D" id="1.20.1540.10">
    <property type="entry name" value="Rhomboid-like"/>
    <property type="match status" value="1"/>
</dbReference>
<gene>
    <name evidence="6" type="ORF">EBN03_11165</name>
</gene>
<protein>
    <recommendedName>
        <fullName evidence="8">Rhomboid family intramembrane serine protease</fullName>
    </recommendedName>
</protein>
<keyword evidence="3 5" id="KW-1133">Transmembrane helix</keyword>
<dbReference type="InterPro" id="IPR046862">
    <property type="entry name" value="Rhomboid_2"/>
</dbReference>
<keyword evidence="7" id="KW-1185">Reference proteome</keyword>
<evidence type="ECO:0000313" key="7">
    <source>
        <dbReference type="Proteomes" id="UP000279275"/>
    </source>
</evidence>
<dbReference type="RefSeq" id="WP_122187927.1">
    <property type="nucleotide sequence ID" value="NZ_RFFH01000004.1"/>
</dbReference>
<keyword evidence="4 5" id="KW-0472">Membrane</keyword>
<dbReference type="SUPFAM" id="SSF144091">
    <property type="entry name" value="Rhomboid-like"/>
    <property type="match status" value="1"/>
</dbReference>
<accession>A0A3M2L579</accession>
<dbReference type="GO" id="GO:0016020">
    <property type="term" value="C:membrane"/>
    <property type="evidence" value="ECO:0007669"/>
    <property type="project" value="UniProtKB-SubCell"/>
</dbReference>
<dbReference type="Pfam" id="PF20401">
    <property type="entry name" value="Rhomboid_2"/>
    <property type="match status" value="1"/>
</dbReference>
<evidence type="ECO:0000313" key="6">
    <source>
        <dbReference type="EMBL" id="RMI32544.1"/>
    </source>
</evidence>
<reference evidence="6 7" key="1">
    <citation type="submission" date="2018-10" db="EMBL/GenBank/DDBJ databases">
        <title>Isolation from cow dung.</title>
        <authorList>
            <person name="Ling L."/>
        </authorList>
    </citation>
    <scope>NUCLEOTIDE SEQUENCE [LARGE SCALE GENOMIC DNA]</scope>
    <source>
        <strain evidence="6 7">NEAU-LL90</strain>
    </source>
</reference>
<evidence type="ECO:0008006" key="8">
    <source>
        <dbReference type="Google" id="ProtNLM"/>
    </source>
</evidence>
<dbReference type="Proteomes" id="UP000279275">
    <property type="component" value="Unassembled WGS sequence"/>
</dbReference>
<comment type="caution">
    <text evidence="6">The sequence shown here is derived from an EMBL/GenBank/DDBJ whole genome shotgun (WGS) entry which is preliminary data.</text>
</comment>
<dbReference type="OrthoDB" id="2242583at2"/>
<feature type="transmembrane region" description="Helical" evidence="5">
    <location>
        <begin position="109"/>
        <end position="128"/>
    </location>
</feature>
<evidence type="ECO:0000256" key="1">
    <source>
        <dbReference type="ARBA" id="ARBA00004141"/>
    </source>
</evidence>
<feature type="transmembrane region" description="Helical" evidence="5">
    <location>
        <begin position="148"/>
        <end position="167"/>
    </location>
</feature>
<proteinExistence type="predicted"/>